<evidence type="ECO:0000259" key="13">
    <source>
        <dbReference type="Pfam" id="PF08451"/>
    </source>
</evidence>
<feature type="domain" description="Adenosine/AMP deaminase N-terminal" evidence="13">
    <location>
        <begin position="18"/>
        <end position="99"/>
    </location>
</feature>
<sequence>MSLVLKISVFYMTFVFLSAKTILNNYNEDRMNLIESELEMQLGSGLRLTEKEIRANEILMHWKHKEVDESFRNPQYFNFSKHYFTFRNEIEKSKVYRIIKRMPKGAVLHIHSSLMLSVERILDLTYEDHLYACYTDGDLKLQFSNDTPQRPCRVNWTLLSELRNASSNITEFDYTLKKHFTLYSQRGCDESNDINTIWAKFAKVTKTIAELIAYRPVREKFFYEALDEFYNDNILYIEIRSGLKNLYELNGTVHDKLFMPKLYRQVAKRFKETHPDFVGVKLIVTKRRVQTDEQVQNTMNMAREIKREMPDFFAGFDLVGQEDVGRPLAEMLPVLTEAKSDLQYYFHGGESNWYGMATDENLFDAVLLGSKRIGHAYALIKHPSLMYIVKQKDIALEVNVISNIVLALVHDVRNHPLATYLALGLPVVLSSDDPGAWGADPLSHDFYVAFVGIASKRADLRLLKQLAINSIRYSALDDNGKATLFRNFQHKWDIFIKHVIAMGIHL</sequence>
<dbReference type="GO" id="GO:0006154">
    <property type="term" value="P:adenosine catabolic process"/>
    <property type="evidence" value="ECO:0007669"/>
    <property type="project" value="InterPro"/>
</dbReference>
<comment type="subcellular location">
    <subcellularLocation>
        <location evidence="2">Secreted</location>
    </subcellularLocation>
</comment>
<dbReference type="InterPro" id="IPR006330">
    <property type="entry name" value="Ado/ade_deaminase"/>
</dbReference>
<dbReference type="GO" id="GO:0004000">
    <property type="term" value="F:adenosine deaminase activity"/>
    <property type="evidence" value="ECO:0007669"/>
    <property type="project" value="InterPro"/>
</dbReference>
<dbReference type="PANTHER" id="PTHR11409:SF39">
    <property type="entry name" value="ADENOSINE DEAMINASE 2"/>
    <property type="match status" value="1"/>
</dbReference>
<feature type="domain" description="Adenosine deaminase" evidence="12">
    <location>
        <begin position="198"/>
        <end position="486"/>
    </location>
</feature>
<evidence type="ECO:0000256" key="11">
    <source>
        <dbReference type="SAM" id="SignalP"/>
    </source>
</evidence>
<feature type="signal peptide" evidence="11">
    <location>
        <begin position="1"/>
        <end position="19"/>
    </location>
</feature>
<dbReference type="NCBIfam" id="TIGR01431">
    <property type="entry name" value="adm_rel"/>
    <property type="match status" value="1"/>
</dbReference>
<dbReference type="EC" id="3.5.4.4" evidence="4"/>
<evidence type="ECO:0000256" key="10">
    <source>
        <dbReference type="ARBA" id="ARBA00047764"/>
    </source>
</evidence>
<dbReference type="EMBL" id="CAVLGL010000085">
    <property type="protein sequence ID" value="CAK1590180.1"/>
    <property type="molecule type" value="Genomic_DNA"/>
</dbReference>
<reference evidence="14 15" key="1">
    <citation type="submission" date="2023-11" db="EMBL/GenBank/DDBJ databases">
        <authorList>
            <person name="Hedman E."/>
            <person name="Englund M."/>
            <person name="Stromberg M."/>
            <person name="Nyberg Akerstrom W."/>
            <person name="Nylinder S."/>
            <person name="Jareborg N."/>
            <person name="Kallberg Y."/>
            <person name="Kronander E."/>
        </authorList>
    </citation>
    <scope>NUCLEOTIDE SEQUENCE [LARGE SCALE GENOMIC DNA]</scope>
</reference>
<evidence type="ECO:0000313" key="14">
    <source>
        <dbReference type="EMBL" id="CAK1590180.1"/>
    </source>
</evidence>
<dbReference type="GO" id="GO:0005615">
    <property type="term" value="C:extracellular space"/>
    <property type="evidence" value="ECO:0007669"/>
    <property type="project" value="InterPro"/>
</dbReference>
<dbReference type="InterPro" id="IPR001365">
    <property type="entry name" value="A_deaminase_dom"/>
</dbReference>
<comment type="catalytic activity">
    <reaction evidence="10">
        <text>adenosine + H2O + H(+) = inosine + NH4(+)</text>
        <dbReference type="Rhea" id="RHEA:24408"/>
        <dbReference type="ChEBI" id="CHEBI:15377"/>
        <dbReference type="ChEBI" id="CHEBI:15378"/>
        <dbReference type="ChEBI" id="CHEBI:16335"/>
        <dbReference type="ChEBI" id="CHEBI:17596"/>
        <dbReference type="ChEBI" id="CHEBI:28938"/>
        <dbReference type="EC" id="3.5.4.4"/>
    </reaction>
</comment>
<organism evidence="14 15">
    <name type="scientific">Parnassius mnemosyne</name>
    <name type="common">clouded apollo</name>
    <dbReference type="NCBI Taxonomy" id="213953"/>
    <lineage>
        <taxon>Eukaryota</taxon>
        <taxon>Metazoa</taxon>
        <taxon>Ecdysozoa</taxon>
        <taxon>Arthropoda</taxon>
        <taxon>Hexapoda</taxon>
        <taxon>Insecta</taxon>
        <taxon>Pterygota</taxon>
        <taxon>Neoptera</taxon>
        <taxon>Endopterygota</taxon>
        <taxon>Lepidoptera</taxon>
        <taxon>Glossata</taxon>
        <taxon>Ditrysia</taxon>
        <taxon>Papilionoidea</taxon>
        <taxon>Papilionidae</taxon>
        <taxon>Parnassiinae</taxon>
        <taxon>Parnassini</taxon>
        <taxon>Parnassius</taxon>
        <taxon>Driopa</taxon>
    </lineage>
</organism>
<evidence type="ECO:0000256" key="6">
    <source>
        <dbReference type="ARBA" id="ARBA00022525"/>
    </source>
</evidence>
<evidence type="ECO:0000313" key="15">
    <source>
        <dbReference type="Proteomes" id="UP001314205"/>
    </source>
</evidence>
<keyword evidence="15" id="KW-1185">Reference proteome</keyword>
<dbReference type="InterPro" id="IPR013659">
    <property type="entry name" value="A_deaminase_N"/>
</dbReference>
<name>A0AAV1L480_9NEOP</name>
<dbReference type="Pfam" id="PF08451">
    <property type="entry name" value="A_deaminase_N"/>
    <property type="match status" value="1"/>
</dbReference>
<dbReference type="Proteomes" id="UP001314205">
    <property type="component" value="Unassembled WGS sequence"/>
</dbReference>
<comment type="caution">
    <text evidence="14">The sequence shown here is derived from an EMBL/GenBank/DDBJ whole genome shotgun (WGS) entry which is preliminary data.</text>
</comment>
<evidence type="ECO:0000256" key="3">
    <source>
        <dbReference type="ARBA" id="ARBA00006083"/>
    </source>
</evidence>
<dbReference type="SUPFAM" id="SSF51556">
    <property type="entry name" value="Metallo-dependent hydrolases"/>
    <property type="match status" value="1"/>
</dbReference>
<protein>
    <recommendedName>
        <fullName evidence="5">Adenosine deaminase</fullName>
        <ecNumber evidence="4">3.5.4.4</ecNumber>
    </recommendedName>
</protein>
<evidence type="ECO:0000256" key="9">
    <source>
        <dbReference type="ARBA" id="ARBA00022801"/>
    </source>
</evidence>
<keyword evidence="7" id="KW-0479">Metal-binding</keyword>
<dbReference type="FunFam" id="3.20.20.140:FF:000017">
    <property type="entry name" value="Adenosine deaminase 2"/>
    <property type="match status" value="1"/>
</dbReference>
<evidence type="ECO:0000256" key="8">
    <source>
        <dbReference type="ARBA" id="ARBA00022729"/>
    </source>
</evidence>
<proteinExistence type="inferred from homology"/>
<dbReference type="PANTHER" id="PTHR11409">
    <property type="entry name" value="ADENOSINE DEAMINASE"/>
    <property type="match status" value="1"/>
</dbReference>
<dbReference type="InterPro" id="IPR032466">
    <property type="entry name" value="Metal_Hydrolase"/>
</dbReference>
<evidence type="ECO:0000256" key="4">
    <source>
        <dbReference type="ARBA" id="ARBA00012784"/>
    </source>
</evidence>
<dbReference type="InterPro" id="IPR006331">
    <property type="entry name" value="ADGF"/>
</dbReference>
<dbReference type="AlphaFoldDB" id="A0AAV1L480"/>
<accession>A0AAV1L480</accession>
<evidence type="ECO:0000259" key="12">
    <source>
        <dbReference type="Pfam" id="PF00962"/>
    </source>
</evidence>
<dbReference type="Gene3D" id="3.20.20.140">
    <property type="entry name" value="Metal-dependent hydrolases"/>
    <property type="match status" value="1"/>
</dbReference>
<evidence type="ECO:0000256" key="1">
    <source>
        <dbReference type="ARBA" id="ARBA00001947"/>
    </source>
</evidence>
<dbReference type="Pfam" id="PF00962">
    <property type="entry name" value="A_deaminase"/>
    <property type="match status" value="1"/>
</dbReference>
<evidence type="ECO:0000256" key="7">
    <source>
        <dbReference type="ARBA" id="ARBA00022723"/>
    </source>
</evidence>
<comment type="similarity">
    <text evidence="3">Belongs to the metallo-dependent hydrolases superfamily. Adenosine and AMP deaminases family. ADGF subfamily.</text>
</comment>
<dbReference type="GO" id="GO:0046103">
    <property type="term" value="P:inosine biosynthetic process"/>
    <property type="evidence" value="ECO:0007669"/>
    <property type="project" value="TreeGrafter"/>
</dbReference>
<feature type="chain" id="PRO_5043942743" description="Adenosine deaminase" evidence="11">
    <location>
        <begin position="20"/>
        <end position="506"/>
    </location>
</feature>
<evidence type="ECO:0000256" key="5">
    <source>
        <dbReference type="ARBA" id="ARBA00018099"/>
    </source>
</evidence>
<keyword evidence="6" id="KW-0964">Secreted</keyword>
<keyword evidence="9" id="KW-0378">Hydrolase</keyword>
<keyword evidence="8 11" id="KW-0732">Signal</keyword>
<gene>
    <name evidence="14" type="ORF">PARMNEM_LOCUS10579</name>
</gene>
<dbReference type="GO" id="GO:0046872">
    <property type="term" value="F:metal ion binding"/>
    <property type="evidence" value="ECO:0007669"/>
    <property type="project" value="UniProtKB-KW"/>
</dbReference>
<evidence type="ECO:0000256" key="2">
    <source>
        <dbReference type="ARBA" id="ARBA00004613"/>
    </source>
</evidence>
<comment type="cofactor">
    <cofactor evidence="1">
        <name>Zn(2+)</name>
        <dbReference type="ChEBI" id="CHEBI:29105"/>
    </cofactor>
</comment>